<dbReference type="AlphaFoldDB" id="A0A8H8X0E5"/>
<organism evidence="2 3">
    <name type="scientific">Methylobacterium indicum</name>
    <dbReference type="NCBI Taxonomy" id="1775910"/>
    <lineage>
        <taxon>Bacteria</taxon>
        <taxon>Pseudomonadati</taxon>
        <taxon>Pseudomonadota</taxon>
        <taxon>Alphaproteobacteria</taxon>
        <taxon>Hyphomicrobiales</taxon>
        <taxon>Methylobacteriaceae</taxon>
        <taxon>Methylobacterium</taxon>
    </lineage>
</organism>
<reference evidence="2" key="1">
    <citation type="submission" date="2020-11" db="EMBL/GenBank/DDBJ databases">
        <title>Complete genome sequence of a novel pathogenic Methylobacterium strain isolated from rice in Vietnam.</title>
        <authorList>
            <person name="Lai K."/>
            <person name="Okazaki S."/>
            <person name="Higashi K."/>
            <person name="Mori H."/>
            <person name="Toyoda A."/>
            <person name="Kurokawa K."/>
        </authorList>
    </citation>
    <scope>NUCLEOTIDE SEQUENCE</scope>
    <source>
        <strain evidence="2">VL1</strain>
    </source>
</reference>
<feature type="region of interest" description="Disordered" evidence="1">
    <location>
        <begin position="156"/>
        <end position="186"/>
    </location>
</feature>
<dbReference type="Proteomes" id="UP000663508">
    <property type="component" value="Chromosome"/>
</dbReference>
<evidence type="ECO:0000313" key="3">
    <source>
        <dbReference type="Proteomes" id="UP000663508"/>
    </source>
</evidence>
<name>A0A8H8X0E5_9HYPH</name>
<evidence type="ECO:0000313" key="2">
    <source>
        <dbReference type="EMBL" id="BCM87429.1"/>
    </source>
</evidence>
<accession>A0A8H8X0E5</accession>
<protein>
    <submittedName>
        <fullName evidence="2">Uncharacterized protein</fullName>
    </submittedName>
</protein>
<evidence type="ECO:0000256" key="1">
    <source>
        <dbReference type="SAM" id="MobiDB-lite"/>
    </source>
</evidence>
<proteinExistence type="predicted"/>
<gene>
    <name evidence="2" type="ORF">mvi_58900</name>
</gene>
<dbReference type="EMBL" id="AP024145">
    <property type="protein sequence ID" value="BCM87429.1"/>
    <property type="molecule type" value="Genomic_DNA"/>
</dbReference>
<feature type="compositionally biased region" description="Low complexity" evidence="1">
    <location>
        <begin position="169"/>
        <end position="186"/>
    </location>
</feature>
<sequence>MTTSSLEQRDDLDQRYLDQRYPRAAGHPIRRPIREPRRASRAWNAGAAFRFRPVTNFFRLNGTGSDWRLPAIHEPLDAVDDARIVRGEKQSRLGDLLRLADPAERDPGGENIAKILLPDWYRPGGALSFVSPSVQARPVKVEAAAELVAARLSRRRPPGGVIRSDDQPAWASARRASPGSRSITRR</sequence>
<dbReference type="KEGG" id="mind:mvi_58900"/>